<keyword evidence="8" id="KW-1185">Reference proteome</keyword>
<comment type="caution">
    <text evidence="7">The sequence shown here is derived from an EMBL/GenBank/DDBJ whole genome shotgun (WGS) entry which is preliminary data.</text>
</comment>
<keyword evidence="5" id="KW-0732">Signal</keyword>
<keyword evidence="2" id="KW-0433">Leucine-rich repeat</keyword>
<dbReference type="EMBL" id="CAKOAT010049599">
    <property type="protein sequence ID" value="CAH8295346.1"/>
    <property type="molecule type" value="Genomic_DNA"/>
</dbReference>
<gene>
    <name evidence="7" type="ORF">ERUC_LOCUS1866</name>
</gene>
<evidence type="ECO:0000256" key="5">
    <source>
        <dbReference type="SAM" id="SignalP"/>
    </source>
</evidence>
<proteinExistence type="inferred from homology"/>
<evidence type="ECO:0000313" key="7">
    <source>
        <dbReference type="EMBL" id="CAH8295346.1"/>
    </source>
</evidence>
<dbReference type="Pfam" id="PF00560">
    <property type="entry name" value="LRR_1"/>
    <property type="match status" value="1"/>
</dbReference>
<keyword evidence="3" id="KW-0677">Repeat</keyword>
<protein>
    <recommendedName>
        <fullName evidence="6">Leucine-rich repeat-containing N-terminal plant-type domain-containing protein</fullName>
    </recommendedName>
</protein>
<accession>A0ABC8IZS4</accession>
<dbReference type="SUPFAM" id="SSF52058">
    <property type="entry name" value="L domain-like"/>
    <property type="match status" value="1"/>
</dbReference>
<dbReference type="Proteomes" id="UP001642260">
    <property type="component" value="Unassembled WGS sequence"/>
</dbReference>
<dbReference type="InterPro" id="IPR001611">
    <property type="entry name" value="Leu-rich_rpt"/>
</dbReference>
<comment type="subcellular location">
    <subcellularLocation>
        <location evidence="1">Cell envelope</location>
    </subcellularLocation>
</comment>
<dbReference type="PANTHER" id="PTHR48059">
    <property type="entry name" value="POLYGALACTURONASE INHIBITOR 1"/>
    <property type="match status" value="1"/>
</dbReference>
<reference evidence="7 8" key="1">
    <citation type="submission" date="2022-03" db="EMBL/GenBank/DDBJ databases">
        <authorList>
            <person name="Macdonald S."/>
            <person name="Ahmed S."/>
            <person name="Newling K."/>
        </authorList>
    </citation>
    <scope>NUCLEOTIDE SEQUENCE [LARGE SCALE GENOMIC DNA]</scope>
</reference>
<comment type="similarity">
    <text evidence="4">Belongs to the polygalacturonase-inhibiting protein family.</text>
</comment>
<dbReference type="Gene3D" id="3.80.10.10">
    <property type="entry name" value="Ribonuclease Inhibitor"/>
    <property type="match status" value="2"/>
</dbReference>
<evidence type="ECO:0000259" key="6">
    <source>
        <dbReference type="Pfam" id="PF08263"/>
    </source>
</evidence>
<evidence type="ECO:0000256" key="3">
    <source>
        <dbReference type="ARBA" id="ARBA00022737"/>
    </source>
</evidence>
<organism evidence="7 8">
    <name type="scientific">Eruca vesicaria subsp. sativa</name>
    <name type="common">Garden rocket</name>
    <name type="synonym">Eruca sativa</name>
    <dbReference type="NCBI Taxonomy" id="29727"/>
    <lineage>
        <taxon>Eukaryota</taxon>
        <taxon>Viridiplantae</taxon>
        <taxon>Streptophyta</taxon>
        <taxon>Embryophyta</taxon>
        <taxon>Tracheophyta</taxon>
        <taxon>Spermatophyta</taxon>
        <taxon>Magnoliopsida</taxon>
        <taxon>eudicotyledons</taxon>
        <taxon>Gunneridae</taxon>
        <taxon>Pentapetalae</taxon>
        <taxon>rosids</taxon>
        <taxon>malvids</taxon>
        <taxon>Brassicales</taxon>
        <taxon>Brassicaceae</taxon>
        <taxon>Brassiceae</taxon>
        <taxon>Eruca</taxon>
    </lineage>
</organism>
<evidence type="ECO:0000256" key="2">
    <source>
        <dbReference type="ARBA" id="ARBA00022614"/>
    </source>
</evidence>
<dbReference type="InterPro" id="IPR032675">
    <property type="entry name" value="LRR_dom_sf"/>
</dbReference>
<evidence type="ECO:0000313" key="8">
    <source>
        <dbReference type="Proteomes" id="UP001642260"/>
    </source>
</evidence>
<dbReference type="Pfam" id="PF08263">
    <property type="entry name" value="LRRNT_2"/>
    <property type="match status" value="1"/>
</dbReference>
<feature type="chain" id="PRO_5044798703" description="Leucine-rich repeat-containing N-terminal plant-type domain-containing protein" evidence="5">
    <location>
        <begin position="24"/>
        <end position="288"/>
    </location>
</feature>
<feature type="domain" description="Leucine-rich repeat-containing N-terminal plant-type" evidence="6">
    <location>
        <begin position="27"/>
        <end position="66"/>
    </location>
</feature>
<dbReference type="PANTHER" id="PTHR48059:SF19">
    <property type="entry name" value="RECEPTOR-LIKE PROTEIN KINASE 5"/>
    <property type="match status" value="1"/>
</dbReference>
<dbReference type="AlphaFoldDB" id="A0ABC8IZS4"/>
<dbReference type="InterPro" id="IPR051848">
    <property type="entry name" value="PGIP"/>
</dbReference>
<feature type="signal peptide" evidence="5">
    <location>
        <begin position="1"/>
        <end position="23"/>
    </location>
</feature>
<evidence type="ECO:0000256" key="4">
    <source>
        <dbReference type="ARBA" id="ARBA00038043"/>
    </source>
</evidence>
<dbReference type="InterPro" id="IPR013210">
    <property type="entry name" value="LRR_N_plant-typ"/>
</dbReference>
<name>A0ABC8IZS4_ERUVS</name>
<sequence length="288" mass="31940">MNSSSLFIFAACIFLYFLNPTRAATCHPDDEAGLLAFKSGITEDPSGILSTWKKGTDCCSWNSIFCFNKRVYRIFIEIPFDSDGSRNFLSGTISPSLAKLQHLSDITLVNLKNVTGPSPQFLFQLPKLDNLILDSVGLSGPLPVKKIGSLIKLTGFQIPGNRFTGPFPNSLSKLTRLQYVDISWNDISGSPVRFLNQAENLWEFHATGNKLRFDFGKVKIPERLDKLVLSTNLIYGRVPPSVASLEELNVRDNHLCGELPKLPPGRFYTSDFEGNDCLCGFPLPPCKA</sequence>
<evidence type="ECO:0000256" key="1">
    <source>
        <dbReference type="ARBA" id="ARBA00004196"/>
    </source>
</evidence>